<gene>
    <name evidence="3" type="ORF">HNQ94_002003</name>
</gene>
<dbReference type="RefSeq" id="WP_174496094.1">
    <property type="nucleotide sequence ID" value="NZ_CADDWK010000006.1"/>
</dbReference>
<keyword evidence="3" id="KW-0645">Protease</keyword>
<reference evidence="3 4" key="1">
    <citation type="submission" date="2020-08" db="EMBL/GenBank/DDBJ databases">
        <title>Genomic Encyclopedia of Type Strains, Phase IV (KMG-IV): sequencing the most valuable type-strain genomes for metagenomic binning, comparative biology and taxonomic classification.</title>
        <authorList>
            <person name="Goeker M."/>
        </authorList>
    </citation>
    <scope>NUCLEOTIDE SEQUENCE [LARGE SCALE GENOMIC DNA]</scope>
    <source>
        <strain evidence="3 4">DSM 19612</strain>
    </source>
</reference>
<dbReference type="GO" id="GO:0004177">
    <property type="term" value="F:aminopeptidase activity"/>
    <property type="evidence" value="ECO:0007669"/>
    <property type="project" value="UniProtKB-KW"/>
</dbReference>
<evidence type="ECO:0000313" key="4">
    <source>
        <dbReference type="Proteomes" id="UP000581688"/>
    </source>
</evidence>
<dbReference type="Pfam" id="PF00561">
    <property type="entry name" value="Abhydrolase_1"/>
    <property type="match status" value="1"/>
</dbReference>
<keyword evidence="4" id="KW-1185">Reference proteome</keyword>
<proteinExistence type="predicted"/>
<dbReference type="Gene3D" id="3.40.50.1820">
    <property type="entry name" value="alpha/beta hydrolase"/>
    <property type="match status" value="1"/>
</dbReference>
<feature type="domain" description="AB hydrolase-1" evidence="2">
    <location>
        <begin position="46"/>
        <end position="266"/>
    </location>
</feature>
<organism evidence="3 4">
    <name type="scientific">Salirhabdus euzebyi</name>
    <dbReference type="NCBI Taxonomy" id="394506"/>
    <lineage>
        <taxon>Bacteria</taxon>
        <taxon>Bacillati</taxon>
        <taxon>Bacillota</taxon>
        <taxon>Bacilli</taxon>
        <taxon>Bacillales</taxon>
        <taxon>Bacillaceae</taxon>
        <taxon>Salirhabdus</taxon>
    </lineage>
</organism>
<dbReference type="SUPFAM" id="SSF53474">
    <property type="entry name" value="alpha/beta-Hydrolases"/>
    <property type="match status" value="1"/>
</dbReference>
<dbReference type="GO" id="GO:0016020">
    <property type="term" value="C:membrane"/>
    <property type="evidence" value="ECO:0007669"/>
    <property type="project" value="TreeGrafter"/>
</dbReference>
<dbReference type="EC" id="3.4.11.5" evidence="3"/>
<dbReference type="AlphaFoldDB" id="A0A841Q591"/>
<protein>
    <submittedName>
        <fullName evidence="3">Proline iminopeptidase</fullName>
        <ecNumber evidence="3">3.4.11.5</ecNumber>
    </submittedName>
</protein>
<dbReference type="PANTHER" id="PTHR43798">
    <property type="entry name" value="MONOACYLGLYCEROL LIPASE"/>
    <property type="match status" value="1"/>
</dbReference>
<keyword evidence="1 3" id="KW-0378">Hydrolase</keyword>
<dbReference type="PANTHER" id="PTHR43798:SF31">
    <property type="entry name" value="AB HYDROLASE SUPERFAMILY PROTEIN YCLE"/>
    <property type="match status" value="1"/>
</dbReference>
<sequence>MAKWKRKMVTTSRGTFEVFIKGEGLPICVTHLYSEFNETGDYFADIFTDHYQVYLVNLKNAGNTDKANEAHELSMIDTALDLEEIRKSFGHDSWTFAGHSTGGMLGLVYGIHFSKFLHSLIIVGSAGREYGSSSSECIYNPGHSQYQRMQQLIEQLKSSSLTEQEKKELSIERTKLSLYEPINYNNLFSKNISKKMSASRMNFFAREVLIYDVTRRLEAITTKTVIMCGRHDVQCPVSFSIEINEKIPNSSLHIFERSNHYPFLEEEAAFREIIDSFLTQS</sequence>
<dbReference type="Proteomes" id="UP000581688">
    <property type="component" value="Unassembled WGS sequence"/>
</dbReference>
<evidence type="ECO:0000259" key="2">
    <source>
        <dbReference type="Pfam" id="PF00561"/>
    </source>
</evidence>
<dbReference type="InterPro" id="IPR000073">
    <property type="entry name" value="AB_hydrolase_1"/>
</dbReference>
<name>A0A841Q591_9BACI</name>
<dbReference type="InterPro" id="IPR029058">
    <property type="entry name" value="AB_hydrolase_fold"/>
</dbReference>
<evidence type="ECO:0000256" key="1">
    <source>
        <dbReference type="ARBA" id="ARBA00022801"/>
    </source>
</evidence>
<dbReference type="InterPro" id="IPR050266">
    <property type="entry name" value="AB_hydrolase_sf"/>
</dbReference>
<evidence type="ECO:0000313" key="3">
    <source>
        <dbReference type="EMBL" id="MBB6453554.1"/>
    </source>
</evidence>
<dbReference type="EMBL" id="JACHGH010000005">
    <property type="protein sequence ID" value="MBB6453554.1"/>
    <property type="molecule type" value="Genomic_DNA"/>
</dbReference>
<comment type="caution">
    <text evidence="3">The sequence shown here is derived from an EMBL/GenBank/DDBJ whole genome shotgun (WGS) entry which is preliminary data.</text>
</comment>
<keyword evidence="3" id="KW-0031">Aminopeptidase</keyword>
<accession>A0A841Q591</accession>